<proteinExistence type="predicted"/>
<name>A0A1I3ESQ6_9FIRM</name>
<evidence type="ECO:0000313" key="3">
    <source>
        <dbReference type="Proteomes" id="UP000199287"/>
    </source>
</evidence>
<evidence type="ECO:0000313" key="2">
    <source>
        <dbReference type="EMBL" id="SFI01890.1"/>
    </source>
</evidence>
<dbReference type="Gene3D" id="3.40.50.11900">
    <property type="match status" value="1"/>
</dbReference>
<sequence length="306" mass="34902">MIIGIPRAFLYHRYRHLWETFFDELNISYVVSPETTREILNDGITYAIDEACLSSKIYLGHVAWLMNRCDAILVPRVDNYGSDGIVCTKFQALYDVVHNTFRENKPTLLDYNIDFKNADAEFRGFIKMGKKLGKKRSTSMRAYLVARQTQKSIEIMETKKLEEQLKASGIKVLLVAHRYNIDDQYIGAPILYHLKDLGVTALLGEAANRKEAIAEAEKVTDTLPWAFNKELVGAVSLYQNKIDGVILISSFPCGPDSLVNEMINRRFPQLPMLNLMLDGQEGSAGMETRLESFIDIIKFKRDDLYV</sequence>
<dbReference type="PANTHER" id="PTHR32329:SF2">
    <property type="entry name" value="BIFUNCTIONAL PROTEIN [INCLUDES 2-HYDROXYACYL-COA DEHYDRATASE (N-TER) AND ITS ACTIVATOR DOMAIN (C_TERM)"/>
    <property type="match status" value="1"/>
</dbReference>
<organism evidence="2 3">
    <name type="scientific">Tindallia magadiensis</name>
    <dbReference type="NCBI Taxonomy" id="69895"/>
    <lineage>
        <taxon>Bacteria</taxon>
        <taxon>Bacillati</taxon>
        <taxon>Bacillota</taxon>
        <taxon>Clostridia</taxon>
        <taxon>Peptostreptococcales</taxon>
        <taxon>Tindalliaceae</taxon>
        <taxon>Tindallia</taxon>
    </lineage>
</organism>
<reference evidence="3" key="1">
    <citation type="submission" date="2016-10" db="EMBL/GenBank/DDBJ databases">
        <authorList>
            <person name="Varghese N."/>
            <person name="Submissions S."/>
        </authorList>
    </citation>
    <scope>NUCLEOTIDE SEQUENCE [LARGE SCALE GENOMIC DNA]</scope>
    <source>
        <strain evidence="3">Z-7934</strain>
    </source>
</reference>
<dbReference type="RefSeq" id="WP_093372097.1">
    <property type="nucleotide sequence ID" value="NZ_FOQA01000005.1"/>
</dbReference>
<dbReference type="Proteomes" id="UP000199287">
    <property type="component" value="Unassembled WGS sequence"/>
</dbReference>
<dbReference type="GO" id="GO:0016301">
    <property type="term" value="F:kinase activity"/>
    <property type="evidence" value="ECO:0007669"/>
    <property type="project" value="UniProtKB-KW"/>
</dbReference>
<dbReference type="OrthoDB" id="9780120at2"/>
<dbReference type="STRING" id="69895.SAMN05192551_105147"/>
<gene>
    <name evidence="2" type="ORF">SAMN05192551_105147</name>
</gene>
<protein>
    <submittedName>
        <fullName evidence="2">Predicted nucleotide-binding protein, sugar kinase/HSP70/actin superfamily</fullName>
    </submittedName>
</protein>
<keyword evidence="3" id="KW-1185">Reference proteome</keyword>
<dbReference type="EMBL" id="FOQA01000005">
    <property type="protein sequence ID" value="SFI01890.1"/>
    <property type="molecule type" value="Genomic_DNA"/>
</dbReference>
<dbReference type="AlphaFoldDB" id="A0A1I3ESQ6"/>
<dbReference type="PANTHER" id="PTHR32329">
    <property type="entry name" value="BIFUNCTIONAL PROTEIN [INCLUDES 2-HYDROXYACYL-COA DEHYDRATASE (N-TER) AND ITS ACTIVATOR DOMAIN (C_TERM)-RELATED"/>
    <property type="match status" value="1"/>
</dbReference>
<keyword evidence="2" id="KW-0808">Transferase</keyword>
<accession>A0A1I3ESQ6</accession>
<evidence type="ECO:0000259" key="1">
    <source>
        <dbReference type="Pfam" id="PF09989"/>
    </source>
</evidence>
<keyword evidence="2" id="KW-0418">Kinase</keyword>
<dbReference type="InterPro" id="IPR018709">
    <property type="entry name" value="CoA_activase_DUF2229"/>
</dbReference>
<feature type="domain" description="DUF2229" evidence="1">
    <location>
        <begin position="3"/>
        <end position="203"/>
    </location>
</feature>
<dbReference type="InterPro" id="IPR051805">
    <property type="entry name" value="Dehydratase_Activator_Redct"/>
</dbReference>
<dbReference type="Pfam" id="PF09989">
    <property type="entry name" value="DUF2229"/>
    <property type="match status" value="1"/>
</dbReference>